<reference evidence="9" key="1">
    <citation type="journal article" date="2011" name="Genome Biol.">
        <title>Comparative genomics of the social amoebae Dictyostelium discoideum and Dictyostelium purpureum.</title>
        <authorList>
            <consortium name="US DOE Joint Genome Institute (JGI-PGF)"/>
            <person name="Sucgang R."/>
            <person name="Kuo A."/>
            <person name="Tian X."/>
            <person name="Salerno W."/>
            <person name="Parikh A."/>
            <person name="Feasley C.L."/>
            <person name="Dalin E."/>
            <person name="Tu H."/>
            <person name="Huang E."/>
            <person name="Barry K."/>
            <person name="Lindquist E."/>
            <person name="Shapiro H."/>
            <person name="Bruce D."/>
            <person name="Schmutz J."/>
            <person name="Salamov A."/>
            <person name="Fey P."/>
            <person name="Gaudet P."/>
            <person name="Anjard C."/>
            <person name="Babu M.M."/>
            <person name="Basu S."/>
            <person name="Bushmanova Y."/>
            <person name="van der Wel H."/>
            <person name="Katoh-Kurasawa M."/>
            <person name="Dinh C."/>
            <person name="Coutinho P.M."/>
            <person name="Saito T."/>
            <person name="Elias M."/>
            <person name="Schaap P."/>
            <person name="Kay R.R."/>
            <person name="Henrissat B."/>
            <person name="Eichinger L."/>
            <person name="Rivero F."/>
            <person name="Putnam N.H."/>
            <person name="West C.M."/>
            <person name="Loomis W.F."/>
            <person name="Chisholm R.L."/>
            <person name="Shaulsky G."/>
            <person name="Strassmann J.E."/>
            <person name="Queller D.C."/>
            <person name="Kuspa A."/>
            <person name="Grigoriev I.V."/>
        </authorList>
    </citation>
    <scope>NUCLEOTIDE SEQUENCE [LARGE SCALE GENOMIC DNA]</scope>
    <source>
        <strain evidence="9">QSDP1</strain>
    </source>
</reference>
<feature type="chain" id="PRO_5003264942" description="IPT/TIG domain-containing protein" evidence="5">
    <location>
        <begin position="23"/>
        <end position="982"/>
    </location>
</feature>
<evidence type="ECO:0000259" key="6">
    <source>
        <dbReference type="Pfam" id="PF01833"/>
    </source>
</evidence>
<sequence length="982" mass="110657">MFKEKNKILILVLLIHLSICFGLEVHSSYGKIVCDYSGLTDVVPLNLTVYKDPYFKIPYLNLNFTWSKYPDPRFSNYIFDRVSYVATMDSKKYYGSAVDACIVDGITNKTECGYQSYGLNRCLFLPYNVTFLNNPPTKGGIVNVTGEYMRFGTGDLKVALFKSDDFYQNVTVAGEYDDPNYNPNFLSITFPRGYGKFKFCLDSDEHECYDWSFQSPSISSAYYNTTNQHLTIKGDNFYNTTKGRFKSAIVFVYINGSPLKESDITSIGYEEMVLNYSSIYTQELNISIFIYNLYTNNTIQIPPYPASYSTNATKYNEGIVEITGTQLLSQKDQNDIKITIFGKLCNIIPPSNLTYIKCTLPKGVDNNQNTIQVCVNNICSINNLIYEYSKPVISSVTQNGSIFTIQGKYHGSYNDNSTQVIVTYDSNIKQIILPLSIQTDETESVFKIPFFCGSAIVQLVVNGLKSNEYTINANSNVEIISPPSTDSKTPLIVLLSFYDCKYYKSNSFNPLFKIQNSKSIGNKVNNTYSFNVIPGTGTKQATITFANKNVTIEYSYAKPKVLLHNVEYNDPINTVILYGVNFGTNSSLCNIIYNGIEKECQVIDHYQIKFKVESIEISSNISITIDGIISDSYIMELVKCKLINEQLYPTSFGCLESEPVVNYYCDGLKTYSSKTDPHKLLSATFNDEATMIDFQGNNISVHIKEGISSSTLKLFLNGIFSKSNQINRKEGIVYNSKIQYDEQQSLINLDITGFNFGEPYDVGLPTVYNTTFATKNCSMLYHGTKYNKNCTIDIITCQLILPHNFNKDLILEDKESSNTTLTIPFTLKLGNNTIYSSFNNIEHLAAKDNKKKTKTIALATTLSIGLTLLFAGSVYGEWPVSYHGTGKSESGSIAEDGYNLSKSKRFLFGVGIYSTPLIECAEKYAKSFFNDGYNYIVVFQNRVNPKTLVKISKEKTNVEEYWISPTEKDIRPYGICIKKTLV</sequence>
<evidence type="ECO:0000313" key="8">
    <source>
        <dbReference type="EMBL" id="EGC40191.1"/>
    </source>
</evidence>
<dbReference type="PANTHER" id="PTHR31341:SF4">
    <property type="entry name" value="IPT_TIG DOMAIN-CONTAINING PROTEIN-RELATED"/>
    <property type="match status" value="1"/>
</dbReference>
<organism evidence="8 9">
    <name type="scientific">Dictyostelium purpureum</name>
    <name type="common">Slime mold</name>
    <dbReference type="NCBI Taxonomy" id="5786"/>
    <lineage>
        <taxon>Eukaryota</taxon>
        <taxon>Amoebozoa</taxon>
        <taxon>Evosea</taxon>
        <taxon>Eumycetozoa</taxon>
        <taxon>Dictyostelia</taxon>
        <taxon>Dictyosteliales</taxon>
        <taxon>Dictyosteliaceae</taxon>
        <taxon>Dictyostelium</taxon>
    </lineage>
</organism>
<dbReference type="InterPro" id="IPR002909">
    <property type="entry name" value="IPT_dom"/>
</dbReference>
<feature type="domain" description="TgrO1-like immunoglobulin-like" evidence="7">
    <location>
        <begin position="133"/>
        <end position="202"/>
    </location>
</feature>
<evidence type="ECO:0000256" key="1">
    <source>
        <dbReference type="ARBA" id="ARBA00004370"/>
    </source>
</evidence>
<dbReference type="Proteomes" id="UP000001064">
    <property type="component" value="Unassembled WGS sequence"/>
</dbReference>
<evidence type="ECO:0000256" key="2">
    <source>
        <dbReference type="ARBA" id="ARBA00022729"/>
    </source>
</evidence>
<dbReference type="GO" id="GO:0031152">
    <property type="term" value="P:aggregation involved in sorocarp development"/>
    <property type="evidence" value="ECO:0000318"/>
    <property type="project" value="GO_Central"/>
</dbReference>
<dbReference type="OrthoDB" id="23947at2759"/>
<evidence type="ECO:0000256" key="3">
    <source>
        <dbReference type="ARBA" id="ARBA00023136"/>
    </source>
</evidence>
<dbReference type="eggNOG" id="ENOG502S58G">
    <property type="taxonomic scope" value="Eukaryota"/>
</dbReference>
<keyword evidence="4" id="KW-0325">Glycoprotein</keyword>
<accession>F0Z767</accession>
<dbReference type="GO" id="GO:0009897">
    <property type="term" value="C:external side of plasma membrane"/>
    <property type="evidence" value="ECO:0000318"/>
    <property type="project" value="GO_Central"/>
</dbReference>
<dbReference type="GeneID" id="10509165"/>
<evidence type="ECO:0000256" key="4">
    <source>
        <dbReference type="ARBA" id="ARBA00023180"/>
    </source>
</evidence>
<dbReference type="Pfam" id="PF01833">
    <property type="entry name" value="TIG"/>
    <property type="match status" value="1"/>
</dbReference>
<dbReference type="AlphaFoldDB" id="F0Z767"/>
<evidence type="ECO:0000313" key="9">
    <source>
        <dbReference type="Proteomes" id="UP000001064"/>
    </source>
</evidence>
<dbReference type="InterPro" id="IPR052014">
    <property type="entry name" value="Dictyostelium_Tiger"/>
</dbReference>
<keyword evidence="9" id="KW-1185">Reference proteome</keyword>
<dbReference type="GO" id="GO:0098742">
    <property type="term" value="P:cell-cell adhesion via plasma-membrane adhesion molecules"/>
    <property type="evidence" value="ECO:0000318"/>
    <property type="project" value="GO_Central"/>
</dbReference>
<comment type="subcellular location">
    <subcellularLocation>
        <location evidence="1">Membrane</location>
    </subcellularLocation>
</comment>
<dbReference type="KEGG" id="dpp:DICPUDRAFT_96306"/>
<dbReference type="RefSeq" id="XP_003283260.1">
    <property type="nucleotide sequence ID" value="XM_003283212.1"/>
</dbReference>
<feature type="domain" description="IPT/TIG" evidence="6">
    <location>
        <begin position="307"/>
        <end position="382"/>
    </location>
</feature>
<dbReference type="PANTHER" id="PTHR31341">
    <property type="entry name" value="IPT/TIG DOMAIN-CONTAINING PROTEIN-RELATED-RELATED"/>
    <property type="match status" value="1"/>
</dbReference>
<dbReference type="Pfam" id="PF24612">
    <property type="entry name" value="Ig_TgrO1"/>
    <property type="match status" value="1"/>
</dbReference>
<evidence type="ECO:0000256" key="5">
    <source>
        <dbReference type="SAM" id="SignalP"/>
    </source>
</evidence>
<dbReference type="EMBL" id="GL870945">
    <property type="protein sequence ID" value="EGC40191.1"/>
    <property type="molecule type" value="Genomic_DNA"/>
</dbReference>
<dbReference type="FunCoup" id="F0Z767">
    <property type="interactions" value="21"/>
</dbReference>
<gene>
    <name evidence="8" type="ORF">DICPUDRAFT_96306</name>
</gene>
<evidence type="ECO:0008006" key="10">
    <source>
        <dbReference type="Google" id="ProtNLM"/>
    </source>
</evidence>
<protein>
    <recommendedName>
        <fullName evidence="10">IPT/TIG domain-containing protein</fullName>
    </recommendedName>
</protein>
<dbReference type="STRING" id="5786.F0Z767"/>
<keyword evidence="2 5" id="KW-0732">Signal</keyword>
<feature type="signal peptide" evidence="5">
    <location>
        <begin position="1"/>
        <end position="22"/>
    </location>
</feature>
<dbReference type="SUPFAM" id="SSF56399">
    <property type="entry name" value="ADP-ribosylation"/>
    <property type="match status" value="1"/>
</dbReference>
<proteinExistence type="predicted"/>
<keyword evidence="3" id="KW-0472">Membrane</keyword>
<evidence type="ECO:0000259" key="7">
    <source>
        <dbReference type="Pfam" id="PF24612"/>
    </source>
</evidence>
<name>F0Z767_DICPU</name>
<dbReference type="InterPro" id="IPR057594">
    <property type="entry name" value="TgrO1-like_Ig"/>
</dbReference>
<dbReference type="InParanoid" id="F0Z767"/>
<dbReference type="VEuPathDB" id="AmoebaDB:DICPUDRAFT_96306"/>